<evidence type="ECO:0000313" key="2">
    <source>
        <dbReference type="EMBL" id="BCJ45323.1"/>
    </source>
</evidence>
<feature type="region of interest" description="Disordered" evidence="1">
    <location>
        <begin position="61"/>
        <end position="94"/>
    </location>
</feature>
<proteinExistence type="predicted"/>
<keyword evidence="3" id="KW-1185">Reference proteome</keyword>
<name>A0ABM7M125_9ACTN</name>
<organism evidence="2 3">
    <name type="scientific">Actinoplanes ianthinogenes</name>
    <dbReference type="NCBI Taxonomy" id="122358"/>
    <lineage>
        <taxon>Bacteria</taxon>
        <taxon>Bacillati</taxon>
        <taxon>Actinomycetota</taxon>
        <taxon>Actinomycetes</taxon>
        <taxon>Micromonosporales</taxon>
        <taxon>Micromonosporaceae</taxon>
        <taxon>Actinoplanes</taxon>
    </lineage>
</organism>
<dbReference type="RefSeq" id="WP_189336320.1">
    <property type="nucleotide sequence ID" value="NZ_AP023356.1"/>
</dbReference>
<accession>A0ABM7M125</accession>
<reference evidence="2 3" key="1">
    <citation type="submission" date="2020-08" db="EMBL/GenBank/DDBJ databases">
        <title>Whole genome shotgun sequence of Actinoplanes ianthinogenes NBRC 13996.</title>
        <authorList>
            <person name="Komaki H."/>
            <person name="Tamura T."/>
        </authorList>
    </citation>
    <scope>NUCLEOTIDE SEQUENCE [LARGE SCALE GENOMIC DNA]</scope>
    <source>
        <strain evidence="2 3">NBRC 13996</strain>
    </source>
</reference>
<sequence length="94" mass="10221">MSEKDTAKDAEFVERVARRLGMKPAEIVDVERDGDDVLAQTHDGVWTRIRADGELEFQVEGPVRAKDADEATAAAGDPQAEDDKAAAAAKRRGR</sequence>
<dbReference type="EMBL" id="AP023356">
    <property type="protein sequence ID" value="BCJ45323.1"/>
    <property type="molecule type" value="Genomic_DNA"/>
</dbReference>
<protein>
    <submittedName>
        <fullName evidence="2">Uncharacterized protein</fullName>
    </submittedName>
</protein>
<evidence type="ECO:0000313" key="3">
    <source>
        <dbReference type="Proteomes" id="UP000676967"/>
    </source>
</evidence>
<gene>
    <name evidence="2" type="ORF">Aiant_59800</name>
</gene>
<evidence type="ECO:0000256" key="1">
    <source>
        <dbReference type="SAM" id="MobiDB-lite"/>
    </source>
</evidence>
<dbReference type="Proteomes" id="UP000676967">
    <property type="component" value="Chromosome"/>
</dbReference>